<proteinExistence type="predicted"/>
<keyword evidence="3" id="KW-1185">Reference proteome</keyword>
<dbReference type="AlphaFoldDB" id="A0AAD7G0A5"/>
<feature type="transmembrane region" description="Helical" evidence="1">
    <location>
        <begin position="57"/>
        <end position="76"/>
    </location>
</feature>
<accession>A0AAD7G0A5</accession>
<protein>
    <submittedName>
        <fullName evidence="2">Uncharacterized protein</fullName>
    </submittedName>
</protein>
<keyword evidence="1" id="KW-1133">Transmembrane helix</keyword>
<evidence type="ECO:0000313" key="2">
    <source>
        <dbReference type="EMBL" id="KAJ7647613.1"/>
    </source>
</evidence>
<gene>
    <name evidence="2" type="ORF">FB45DRAFT_860738</name>
</gene>
<comment type="caution">
    <text evidence="2">The sequence shown here is derived from an EMBL/GenBank/DDBJ whole genome shotgun (WGS) entry which is preliminary data.</text>
</comment>
<name>A0AAD7G0A5_9AGAR</name>
<dbReference type="Proteomes" id="UP001221142">
    <property type="component" value="Unassembled WGS sequence"/>
</dbReference>
<sequence>MGAKYLCCLPLRLGVLVVSFLQFLASGIVSAGLVAVIILDSRACLVPGVPESKPEKVLLWAIGTGIRVIGDWWWWVKFSGSCQGGFGTKLPSRTRIIVIVLAAIYAIIALISLTGFIGAIRKSVSNVRAFSRLVQFFLVVQVAAVVAFFILYFVDKKDFNKICESNDTLSDTCDSTRRLPLWSMLVSTIVPLLFQAYGVYIVSAYVHKLQDESFLKEESFGFKGPGYMPVSEESHPLTYQPHYPYADNTHSFGNSGRV</sequence>
<feature type="transmembrane region" description="Helical" evidence="1">
    <location>
        <begin position="181"/>
        <end position="206"/>
    </location>
</feature>
<feature type="transmembrane region" description="Helical" evidence="1">
    <location>
        <begin position="133"/>
        <end position="154"/>
    </location>
</feature>
<reference evidence="2" key="1">
    <citation type="submission" date="2023-03" db="EMBL/GenBank/DDBJ databases">
        <title>Massive genome expansion in bonnet fungi (Mycena s.s.) driven by repeated elements and novel gene families across ecological guilds.</title>
        <authorList>
            <consortium name="Lawrence Berkeley National Laboratory"/>
            <person name="Harder C.B."/>
            <person name="Miyauchi S."/>
            <person name="Viragh M."/>
            <person name="Kuo A."/>
            <person name="Thoen E."/>
            <person name="Andreopoulos B."/>
            <person name="Lu D."/>
            <person name="Skrede I."/>
            <person name="Drula E."/>
            <person name="Henrissat B."/>
            <person name="Morin E."/>
            <person name="Kohler A."/>
            <person name="Barry K."/>
            <person name="LaButti K."/>
            <person name="Morin E."/>
            <person name="Salamov A."/>
            <person name="Lipzen A."/>
            <person name="Mereny Z."/>
            <person name="Hegedus B."/>
            <person name="Baldrian P."/>
            <person name="Stursova M."/>
            <person name="Weitz H."/>
            <person name="Taylor A."/>
            <person name="Grigoriev I.V."/>
            <person name="Nagy L.G."/>
            <person name="Martin F."/>
            <person name="Kauserud H."/>
        </authorList>
    </citation>
    <scope>NUCLEOTIDE SEQUENCE</scope>
    <source>
        <strain evidence="2">9284</strain>
    </source>
</reference>
<organism evidence="2 3">
    <name type="scientific">Roridomyces roridus</name>
    <dbReference type="NCBI Taxonomy" id="1738132"/>
    <lineage>
        <taxon>Eukaryota</taxon>
        <taxon>Fungi</taxon>
        <taxon>Dikarya</taxon>
        <taxon>Basidiomycota</taxon>
        <taxon>Agaricomycotina</taxon>
        <taxon>Agaricomycetes</taxon>
        <taxon>Agaricomycetidae</taxon>
        <taxon>Agaricales</taxon>
        <taxon>Marasmiineae</taxon>
        <taxon>Mycenaceae</taxon>
        <taxon>Roridomyces</taxon>
    </lineage>
</organism>
<dbReference type="EMBL" id="JARKIF010000002">
    <property type="protein sequence ID" value="KAJ7647613.1"/>
    <property type="molecule type" value="Genomic_DNA"/>
</dbReference>
<evidence type="ECO:0000313" key="3">
    <source>
        <dbReference type="Proteomes" id="UP001221142"/>
    </source>
</evidence>
<keyword evidence="1" id="KW-0812">Transmembrane</keyword>
<feature type="transmembrane region" description="Helical" evidence="1">
    <location>
        <begin position="96"/>
        <end position="121"/>
    </location>
</feature>
<keyword evidence="1" id="KW-0472">Membrane</keyword>
<evidence type="ECO:0000256" key="1">
    <source>
        <dbReference type="SAM" id="Phobius"/>
    </source>
</evidence>
<feature type="transmembrane region" description="Helical" evidence="1">
    <location>
        <begin position="20"/>
        <end position="45"/>
    </location>
</feature>